<dbReference type="InterPro" id="IPR045238">
    <property type="entry name" value="Tim23-like"/>
</dbReference>
<feature type="transmembrane region" description="Helical" evidence="5">
    <location>
        <begin position="101"/>
        <end position="122"/>
    </location>
</feature>
<evidence type="ECO:0000256" key="5">
    <source>
        <dbReference type="SAM" id="Phobius"/>
    </source>
</evidence>
<dbReference type="EMBL" id="MCGO01000010">
    <property type="protein sequence ID" value="ORY49144.1"/>
    <property type="molecule type" value="Genomic_DNA"/>
</dbReference>
<evidence type="ECO:0000313" key="6">
    <source>
        <dbReference type="EMBL" id="ORY49144.1"/>
    </source>
</evidence>
<protein>
    <recommendedName>
        <fullName evidence="8">Tim17-domain-containing protein</fullName>
    </recommendedName>
</protein>
<dbReference type="GO" id="GO:0005744">
    <property type="term" value="C:TIM23 mitochondrial import inner membrane translocase complex"/>
    <property type="evidence" value="ECO:0007669"/>
    <property type="project" value="TreeGrafter"/>
</dbReference>
<proteinExistence type="predicted"/>
<evidence type="ECO:0000256" key="2">
    <source>
        <dbReference type="ARBA" id="ARBA00022692"/>
    </source>
</evidence>
<keyword evidence="4 5" id="KW-0472">Membrane</keyword>
<keyword evidence="2 5" id="KW-0812">Transmembrane</keyword>
<dbReference type="GO" id="GO:0008320">
    <property type="term" value="F:protein transmembrane transporter activity"/>
    <property type="evidence" value="ECO:0007669"/>
    <property type="project" value="TreeGrafter"/>
</dbReference>
<evidence type="ECO:0008006" key="8">
    <source>
        <dbReference type="Google" id="ProtNLM"/>
    </source>
</evidence>
<reference evidence="6 7" key="1">
    <citation type="submission" date="2016-07" db="EMBL/GenBank/DDBJ databases">
        <title>Pervasive Adenine N6-methylation of Active Genes in Fungi.</title>
        <authorList>
            <consortium name="DOE Joint Genome Institute"/>
            <person name="Mondo S.J."/>
            <person name="Dannebaum R.O."/>
            <person name="Kuo R.C."/>
            <person name="Labutti K."/>
            <person name="Haridas S."/>
            <person name="Kuo A."/>
            <person name="Salamov A."/>
            <person name="Ahrendt S.R."/>
            <person name="Lipzen A."/>
            <person name="Sullivan W."/>
            <person name="Andreopoulos W.B."/>
            <person name="Clum A."/>
            <person name="Lindquist E."/>
            <person name="Daum C."/>
            <person name="Ramamoorthy G.K."/>
            <person name="Gryganskyi A."/>
            <person name="Culley D."/>
            <person name="Magnuson J.K."/>
            <person name="James T.Y."/>
            <person name="O'Malley M.A."/>
            <person name="Stajich J.E."/>
            <person name="Spatafora J.W."/>
            <person name="Visel A."/>
            <person name="Grigoriev I.V."/>
        </authorList>
    </citation>
    <scope>NUCLEOTIDE SEQUENCE [LARGE SCALE GENOMIC DNA]</scope>
    <source>
        <strain evidence="6 7">JEL800</strain>
    </source>
</reference>
<dbReference type="PANTHER" id="PTHR15371:SF0">
    <property type="entry name" value="SD19278P"/>
    <property type="match status" value="1"/>
</dbReference>
<gene>
    <name evidence="6" type="ORF">BCR33DRAFT_763566</name>
</gene>
<keyword evidence="3 5" id="KW-1133">Transmembrane helix</keyword>
<dbReference type="GO" id="GO:0030150">
    <property type="term" value="P:protein import into mitochondrial matrix"/>
    <property type="evidence" value="ECO:0007669"/>
    <property type="project" value="TreeGrafter"/>
</dbReference>
<comment type="subcellular location">
    <subcellularLocation>
        <location evidence="1">Membrane</location>
        <topology evidence="1">Multi-pass membrane protein</topology>
    </subcellularLocation>
</comment>
<name>A0A1Y2CQN8_9FUNG</name>
<keyword evidence="7" id="KW-1185">Reference proteome</keyword>
<dbReference type="OrthoDB" id="159299at2759"/>
<evidence type="ECO:0000313" key="7">
    <source>
        <dbReference type="Proteomes" id="UP000193642"/>
    </source>
</evidence>
<evidence type="ECO:0000256" key="3">
    <source>
        <dbReference type="ARBA" id="ARBA00022989"/>
    </source>
</evidence>
<evidence type="ECO:0000256" key="4">
    <source>
        <dbReference type="ARBA" id="ARBA00023136"/>
    </source>
</evidence>
<evidence type="ECO:0000256" key="1">
    <source>
        <dbReference type="ARBA" id="ARBA00004141"/>
    </source>
</evidence>
<dbReference type="AlphaFoldDB" id="A0A1Y2CQN8"/>
<sequence length="239" mass="25437">MFGFGKKQDQPQSTIQSEFVEDVAPAAPQVTSVSSASTPSPLMSVSSITLPGAYLHPITKDNGIEYLFINENPMGVPAGKPKERMTGSFGPLPMRTNYDKLLYGTGAAYLTGFFGGGIYGAYRGLQIAQGNSFKIRYNSVLNSIGRHGPRISNSMGVLTMGWALLDNTIYSFRGVSDYYNHISAAFLAGAIFKSTAGVRPALIAGGLMTGVVGSYGLWEQFTSEKKETKIPSLAPAPAA</sequence>
<dbReference type="STRING" id="329046.A0A1Y2CQN8"/>
<comment type="caution">
    <text evidence="6">The sequence shown here is derived from an EMBL/GenBank/DDBJ whole genome shotgun (WGS) entry which is preliminary data.</text>
</comment>
<dbReference type="PANTHER" id="PTHR15371">
    <property type="entry name" value="TIM23"/>
    <property type="match status" value="1"/>
</dbReference>
<dbReference type="Proteomes" id="UP000193642">
    <property type="component" value="Unassembled WGS sequence"/>
</dbReference>
<organism evidence="6 7">
    <name type="scientific">Rhizoclosmatium globosum</name>
    <dbReference type="NCBI Taxonomy" id="329046"/>
    <lineage>
        <taxon>Eukaryota</taxon>
        <taxon>Fungi</taxon>
        <taxon>Fungi incertae sedis</taxon>
        <taxon>Chytridiomycota</taxon>
        <taxon>Chytridiomycota incertae sedis</taxon>
        <taxon>Chytridiomycetes</taxon>
        <taxon>Chytridiales</taxon>
        <taxon>Chytriomycetaceae</taxon>
        <taxon>Rhizoclosmatium</taxon>
    </lineage>
</organism>
<dbReference type="Pfam" id="PF02466">
    <property type="entry name" value="Tim17"/>
    <property type="match status" value="1"/>
</dbReference>
<accession>A0A1Y2CQN8</accession>